<evidence type="ECO:0000313" key="3">
    <source>
        <dbReference type="Proteomes" id="UP001236723"/>
    </source>
</evidence>
<evidence type="ECO:0000256" key="1">
    <source>
        <dbReference type="SAM" id="Phobius"/>
    </source>
</evidence>
<organism evidence="2 3">
    <name type="scientific">Alkalibacillus filiformis</name>
    <dbReference type="NCBI Taxonomy" id="200990"/>
    <lineage>
        <taxon>Bacteria</taxon>
        <taxon>Bacillati</taxon>
        <taxon>Bacillota</taxon>
        <taxon>Bacilli</taxon>
        <taxon>Bacillales</taxon>
        <taxon>Bacillaceae</taxon>
        <taxon>Alkalibacillus</taxon>
    </lineage>
</organism>
<keyword evidence="1" id="KW-0812">Transmembrane</keyword>
<name>A0ABU0DV32_9BACI</name>
<dbReference type="Proteomes" id="UP001236723">
    <property type="component" value="Unassembled WGS sequence"/>
</dbReference>
<feature type="transmembrane region" description="Helical" evidence="1">
    <location>
        <begin position="7"/>
        <end position="26"/>
    </location>
</feature>
<gene>
    <name evidence="2" type="ORF">J2R98_001832</name>
</gene>
<keyword evidence="1" id="KW-0472">Membrane</keyword>
<accession>A0ABU0DV32</accession>
<keyword evidence="1" id="KW-1133">Transmembrane helix</keyword>
<keyword evidence="3" id="KW-1185">Reference proteome</keyword>
<dbReference type="EMBL" id="JAUSUP010000004">
    <property type="protein sequence ID" value="MDQ0352000.1"/>
    <property type="molecule type" value="Genomic_DNA"/>
</dbReference>
<dbReference type="Gene3D" id="3.30.70.60">
    <property type="match status" value="1"/>
</dbReference>
<sequence length="182" mass="21218">MSKMLKRIIFIWIVLVILIGGIFYLFNIHSLKQSENQLENDLSFEERKQSALLETVDQIDHDGMAMEELRAKIPEHLEEDNVIRMINNASSSTNSVIQTYNYDDQQTIPINELFEQSSFTEEVDVLTMQINGYTQSEEQLVRFISELENGDRLLQVTQLQYSQNNDDEVNFQLSFSVFAYSM</sequence>
<keyword evidence="2" id="KW-0132">Cell division</keyword>
<protein>
    <submittedName>
        <fullName evidence="2">Cell division protein FtsB</fullName>
    </submittedName>
</protein>
<reference evidence="2 3" key="1">
    <citation type="submission" date="2023-07" db="EMBL/GenBank/DDBJ databases">
        <title>Genomic Encyclopedia of Type Strains, Phase IV (KMG-IV): sequencing the most valuable type-strain genomes for metagenomic binning, comparative biology and taxonomic classification.</title>
        <authorList>
            <person name="Goeker M."/>
        </authorList>
    </citation>
    <scope>NUCLEOTIDE SEQUENCE [LARGE SCALE GENOMIC DNA]</scope>
    <source>
        <strain evidence="2 3">DSM 15448</strain>
    </source>
</reference>
<evidence type="ECO:0000313" key="2">
    <source>
        <dbReference type="EMBL" id="MDQ0352000.1"/>
    </source>
</evidence>
<keyword evidence="2" id="KW-0131">Cell cycle</keyword>
<proteinExistence type="predicted"/>
<dbReference type="InterPro" id="IPR014717">
    <property type="entry name" value="Transl_elong_EF1B/ribsomal_bS6"/>
</dbReference>
<dbReference type="GO" id="GO:0051301">
    <property type="term" value="P:cell division"/>
    <property type="evidence" value="ECO:0007669"/>
    <property type="project" value="UniProtKB-KW"/>
</dbReference>
<comment type="caution">
    <text evidence="2">The sequence shown here is derived from an EMBL/GenBank/DDBJ whole genome shotgun (WGS) entry which is preliminary data.</text>
</comment>
<dbReference type="RefSeq" id="WP_307068184.1">
    <property type="nucleotide sequence ID" value="NZ_JAUSUP010000004.1"/>
</dbReference>